<keyword evidence="3" id="KW-1185">Reference proteome</keyword>
<dbReference type="Pfam" id="PF06985">
    <property type="entry name" value="HET"/>
    <property type="match status" value="1"/>
</dbReference>
<feature type="domain" description="Heterokaryon incompatibility" evidence="1">
    <location>
        <begin position="122"/>
        <end position="209"/>
    </location>
</feature>
<comment type="caution">
    <text evidence="2">The sequence shown here is derived from an EMBL/GenBank/DDBJ whole genome shotgun (WGS) entry which is preliminary data.</text>
</comment>
<dbReference type="AlphaFoldDB" id="A0A395MKR5"/>
<organism evidence="2 3">
    <name type="scientific">Fusarium flagelliforme</name>
    <dbReference type="NCBI Taxonomy" id="2675880"/>
    <lineage>
        <taxon>Eukaryota</taxon>
        <taxon>Fungi</taxon>
        <taxon>Dikarya</taxon>
        <taxon>Ascomycota</taxon>
        <taxon>Pezizomycotina</taxon>
        <taxon>Sordariomycetes</taxon>
        <taxon>Hypocreomycetidae</taxon>
        <taxon>Hypocreales</taxon>
        <taxon>Nectriaceae</taxon>
        <taxon>Fusarium</taxon>
        <taxon>Fusarium incarnatum-equiseti species complex</taxon>
    </lineage>
</organism>
<evidence type="ECO:0000313" key="3">
    <source>
        <dbReference type="Proteomes" id="UP000265631"/>
    </source>
</evidence>
<dbReference type="PANTHER" id="PTHR33112:SF9">
    <property type="entry name" value="HETEROKARYON INCOMPATIBILITY DOMAIN-CONTAINING PROTEIN"/>
    <property type="match status" value="1"/>
</dbReference>
<evidence type="ECO:0000259" key="1">
    <source>
        <dbReference type="Pfam" id="PF06985"/>
    </source>
</evidence>
<reference evidence="2 3" key="1">
    <citation type="journal article" date="2018" name="PLoS Pathog.">
        <title>Evolution of structural diversity of trichothecenes, a family of toxins produced by plant pathogenic and entomopathogenic fungi.</title>
        <authorList>
            <person name="Proctor R.H."/>
            <person name="McCormick S.P."/>
            <person name="Kim H.S."/>
            <person name="Cardoza R.E."/>
            <person name="Stanley A.M."/>
            <person name="Lindo L."/>
            <person name="Kelly A."/>
            <person name="Brown D.W."/>
            <person name="Lee T."/>
            <person name="Vaughan M.M."/>
            <person name="Alexander N.J."/>
            <person name="Busman M."/>
            <person name="Gutierrez S."/>
        </authorList>
    </citation>
    <scope>NUCLEOTIDE SEQUENCE [LARGE SCALE GENOMIC DNA]</scope>
    <source>
        <strain evidence="2 3">NRRL 13405</strain>
    </source>
</reference>
<dbReference type="EMBL" id="PXXK01000218">
    <property type="protein sequence ID" value="RFN48195.1"/>
    <property type="molecule type" value="Genomic_DNA"/>
</dbReference>
<name>A0A395MKR5_9HYPO</name>
<accession>A0A395MKR5</accession>
<dbReference type="Proteomes" id="UP000265631">
    <property type="component" value="Unassembled WGS sequence"/>
</dbReference>
<protein>
    <submittedName>
        <fullName evidence="2">Het-domain-containing protein</fullName>
    </submittedName>
</protein>
<dbReference type="InterPro" id="IPR010730">
    <property type="entry name" value="HET"/>
</dbReference>
<dbReference type="PANTHER" id="PTHR33112">
    <property type="entry name" value="DOMAIN PROTEIN, PUTATIVE-RELATED"/>
    <property type="match status" value="1"/>
</dbReference>
<gene>
    <name evidence="2" type="ORF">FIE12Z_7553</name>
</gene>
<dbReference type="STRING" id="2594813.A0A395MKR5"/>
<evidence type="ECO:0000313" key="2">
    <source>
        <dbReference type="EMBL" id="RFN48195.1"/>
    </source>
</evidence>
<proteinExistence type="predicted"/>
<sequence>MLKPSTSFLGMGRDVGRRQSSHVSLITGWLKECHENHPNCLTSTDVALPTRVLDIGGDVVRLIDVALGQRGRYTALSHCWGGGIEIRTTKKNYAAQKEGLRYCDLPLSFRDATTVTRGLGLSDWEIESANMAAIYQNAYLVIGADMAPNSDEGFLDIQGGGYNGDGWAIATVDNDIIYARSEHRGNNNHQGAHPLDCEPLSARAWALQEQFLSSRMVHFASKEIIWECKSALRCECMELDREGHAPCPPLSLRSLTSSSESFPAKFREWYSLVDQVTYRSLTKSGDLLPCLSGMARQFQDSGAGAYLAGLWLEDLPVGLLWSSSPDRSRAVPYRGPSWSWTSIDQVTYPYGASPGFANHDNTFKKAYVKIIEAKCIPAGKDPLGAVSGGWLKVAAPLLKMEEDINIFPHYDSDEFHNEALFLPVHWGVYSWTMARRCTWIDAAAAMYIDLDV</sequence>